<evidence type="ECO:0000313" key="3">
    <source>
        <dbReference type="Proteomes" id="UP000287651"/>
    </source>
</evidence>
<name>A0A427A0E8_ENSVE</name>
<feature type="region of interest" description="Disordered" evidence="1">
    <location>
        <begin position="1"/>
        <end position="60"/>
    </location>
</feature>
<feature type="region of interest" description="Disordered" evidence="1">
    <location>
        <begin position="84"/>
        <end position="103"/>
    </location>
</feature>
<dbReference type="EMBL" id="AMZH03004258">
    <property type="protein sequence ID" value="RRT69710.1"/>
    <property type="molecule type" value="Genomic_DNA"/>
</dbReference>
<feature type="compositionally biased region" description="Basic and acidic residues" evidence="1">
    <location>
        <begin position="19"/>
        <end position="28"/>
    </location>
</feature>
<feature type="compositionally biased region" description="Basic and acidic residues" evidence="1">
    <location>
        <begin position="37"/>
        <end position="47"/>
    </location>
</feature>
<proteinExistence type="predicted"/>
<sequence>MVAGSPSSCRRGPRRTNRSTRDEEEKKMNTRNFSCDRGGRGKGEKICKIRGANRRSLYPPVKTKSRVENYNIADGETGLSCEEVKQEQGQHNGILTTDKRQAENPSLYTAAEEGKQENQGARDIFTTRILTPPLLFPHGLLTRSAEDGGEAKPSPS</sequence>
<reference evidence="2 3" key="1">
    <citation type="journal article" date="2014" name="Agronomy (Basel)">
        <title>A Draft Genome Sequence for Ensete ventricosum, the Drought-Tolerant Tree Against Hunger.</title>
        <authorList>
            <person name="Harrison J."/>
            <person name="Moore K.A."/>
            <person name="Paszkiewicz K."/>
            <person name="Jones T."/>
            <person name="Grant M."/>
            <person name="Ambacheew D."/>
            <person name="Muzemil S."/>
            <person name="Studholme D.J."/>
        </authorList>
    </citation>
    <scope>NUCLEOTIDE SEQUENCE [LARGE SCALE GENOMIC DNA]</scope>
</reference>
<dbReference type="Proteomes" id="UP000287651">
    <property type="component" value="Unassembled WGS sequence"/>
</dbReference>
<dbReference type="AlphaFoldDB" id="A0A427A0E8"/>
<gene>
    <name evidence="2" type="ORF">B296_00037105</name>
</gene>
<evidence type="ECO:0000256" key="1">
    <source>
        <dbReference type="SAM" id="MobiDB-lite"/>
    </source>
</evidence>
<feature type="non-terminal residue" evidence="2">
    <location>
        <position position="156"/>
    </location>
</feature>
<protein>
    <submittedName>
        <fullName evidence="2">Uncharacterized protein</fullName>
    </submittedName>
</protein>
<organism evidence="2 3">
    <name type="scientific">Ensete ventricosum</name>
    <name type="common">Abyssinian banana</name>
    <name type="synonym">Musa ensete</name>
    <dbReference type="NCBI Taxonomy" id="4639"/>
    <lineage>
        <taxon>Eukaryota</taxon>
        <taxon>Viridiplantae</taxon>
        <taxon>Streptophyta</taxon>
        <taxon>Embryophyta</taxon>
        <taxon>Tracheophyta</taxon>
        <taxon>Spermatophyta</taxon>
        <taxon>Magnoliopsida</taxon>
        <taxon>Liliopsida</taxon>
        <taxon>Zingiberales</taxon>
        <taxon>Musaceae</taxon>
        <taxon>Ensete</taxon>
    </lineage>
</organism>
<feature type="compositionally biased region" description="Low complexity" evidence="1">
    <location>
        <begin position="1"/>
        <end position="10"/>
    </location>
</feature>
<comment type="caution">
    <text evidence="2">The sequence shown here is derived from an EMBL/GenBank/DDBJ whole genome shotgun (WGS) entry which is preliminary data.</text>
</comment>
<accession>A0A427A0E8</accession>
<evidence type="ECO:0000313" key="2">
    <source>
        <dbReference type="EMBL" id="RRT69710.1"/>
    </source>
</evidence>